<dbReference type="OrthoDB" id="3863715at2759"/>
<proteinExistence type="predicted"/>
<dbReference type="AlphaFoldDB" id="A0A8J1LXF9"/>
<evidence type="ECO:0000313" key="4">
    <source>
        <dbReference type="RefSeq" id="XP_041433726.1"/>
    </source>
</evidence>
<reference evidence="4" key="1">
    <citation type="submission" date="2025-08" db="UniProtKB">
        <authorList>
            <consortium name="RefSeq"/>
        </authorList>
    </citation>
    <scope>IDENTIFICATION</scope>
    <source>
        <strain evidence="4">J_2021</strain>
        <tissue evidence="4">Erythrocytes</tissue>
    </source>
</reference>
<dbReference type="Gene3D" id="4.10.60.10">
    <property type="entry name" value="Zinc finger, CCHC-type"/>
    <property type="match status" value="1"/>
</dbReference>
<dbReference type="InterPro" id="IPR036875">
    <property type="entry name" value="Znf_CCHC_sf"/>
</dbReference>
<dbReference type="PANTHER" id="PTHR22639:SF6">
    <property type="entry name" value="ZINC FINGER CCHC DOMAIN-CONTAINING PROTEIN 3-LIKE"/>
    <property type="match status" value="1"/>
</dbReference>
<dbReference type="Pfam" id="PF23058">
    <property type="entry name" value="RBD_ZCCHC3_2nd"/>
    <property type="match status" value="1"/>
</dbReference>
<accession>A0A8J1LXF9</accession>
<keyword evidence="1" id="KW-0863">Zinc-finger</keyword>
<dbReference type="Proteomes" id="UP000186698">
    <property type="component" value="Chromosome 1S"/>
</dbReference>
<dbReference type="PANTHER" id="PTHR22639">
    <property type="entry name" value="GAG-RELATED PROTEIN"/>
    <property type="match status" value="1"/>
</dbReference>
<dbReference type="GO" id="GO:0002218">
    <property type="term" value="P:activation of innate immune response"/>
    <property type="evidence" value="ECO:0007669"/>
    <property type="project" value="InterPro"/>
</dbReference>
<keyword evidence="1" id="KW-0862">Zinc</keyword>
<gene>
    <name evidence="4" type="primary">LOC121398737</name>
</gene>
<dbReference type="InterPro" id="IPR042509">
    <property type="entry name" value="ZCCHC3"/>
</dbReference>
<dbReference type="KEGG" id="xla:121398737"/>
<evidence type="ECO:0000313" key="3">
    <source>
        <dbReference type="Proteomes" id="UP000186698"/>
    </source>
</evidence>
<evidence type="ECO:0000256" key="1">
    <source>
        <dbReference type="PROSITE-ProRule" id="PRU00047"/>
    </source>
</evidence>
<dbReference type="InterPro" id="IPR001878">
    <property type="entry name" value="Znf_CCHC"/>
</dbReference>
<name>A0A8J1LXF9_XENLA</name>
<dbReference type="InterPro" id="IPR057811">
    <property type="entry name" value="RBD_ZCCHC3_2nd"/>
</dbReference>
<protein>
    <submittedName>
        <fullName evidence="4">Uncharacterized protein LOC121398737</fullName>
    </submittedName>
</protein>
<keyword evidence="3" id="KW-1185">Reference proteome</keyword>
<evidence type="ECO:0000259" key="2">
    <source>
        <dbReference type="PROSITE" id="PS50158"/>
    </source>
</evidence>
<dbReference type="PROSITE" id="PS50158">
    <property type="entry name" value="ZF_CCHC"/>
    <property type="match status" value="1"/>
</dbReference>
<dbReference type="GO" id="GO:0003723">
    <property type="term" value="F:RNA binding"/>
    <property type="evidence" value="ECO:0007669"/>
    <property type="project" value="InterPro"/>
</dbReference>
<dbReference type="SUPFAM" id="SSF57756">
    <property type="entry name" value="Retrovirus zinc finger-like domains"/>
    <property type="match status" value="1"/>
</dbReference>
<sequence length="237" mass="26841">MELFLRNHCKKVLFIGKVYNEIGVWACKFKFKVTFKKNHLPPARFRLGNVNFDVFFSGMPSFCKKCRNYGHGADSYNTCTNCGSNMHFAKDCTKSKKCNLCLEIGHLYTACPQRKKRFKKTVPDEVNEAVSVGEGEATSTKEGEAVSAGEGVAVSVEILPDLTLSFEDVFFGGLQSPLQETDEIGEPVAKKQITKRKTSQEKTETKCDMLYEYWKDKSDVDIKSFFDGWSEEQKKSL</sequence>
<dbReference type="GeneID" id="121398737"/>
<dbReference type="SMART" id="SM00343">
    <property type="entry name" value="ZnF_C2HC"/>
    <property type="match status" value="2"/>
</dbReference>
<dbReference type="Pfam" id="PF00098">
    <property type="entry name" value="zf-CCHC"/>
    <property type="match status" value="1"/>
</dbReference>
<feature type="domain" description="CCHC-type" evidence="2">
    <location>
        <begin position="79"/>
        <end position="94"/>
    </location>
</feature>
<organism evidence="3 4">
    <name type="scientific">Xenopus laevis</name>
    <name type="common">African clawed frog</name>
    <dbReference type="NCBI Taxonomy" id="8355"/>
    <lineage>
        <taxon>Eukaryota</taxon>
        <taxon>Metazoa</taxon>
        <taxon>Chordata</taxon>
        <taxon>Craniata</taxon>
        <taxon>Vertebrata</taxon>
        <taxon>Euteleostomi</taxon>
        <taxon>Amphibia</taxon>
        <taxon>Batrachia</taxon>
        <taxon>Anura</taxon>
        <taxon>Pipoidea</taxon>
        <taxon>Pipidae</taxon>
        <taxon>Xenopodinae</taxon>
        <taxon>Xenopus</taxon>
        <taxon>Xenopus</taxon>
    </lineage>
</organism>
<dbReference type="RefSeq" id="XP_041433726.1">
    <property type="nucleotide sequence ID" value="XM_041577792.1"/>
</dbReference>
<dbReference type="GO" id="GO:0008270">
    <property type="term" value="F:zinc ion binding"/>
    <property type="evidence" value="ECO:0007669"/>
    <property type="project" value="UniProtKB-KW"/>
</dbReference>
<dbReference type="GO" id="GO:0003690">
    <property type="term" value="F:double-stranded DNA binding"/>
    <property type="evidence" value="ECO:0007669"/>
    <property type="project" value="InterPro"/>
</dbReference>
<keyword evidence="1" id="KW-0479">Metal-binding</keyword>